<name>A0A417ZBT2_9MICO</name>
<keyword evidence="5" id="KW-0378">Hydrolase</keyword>
<dbReference type="Pfam" id="PF05649">
    <property type="entry name" value="Peptidase_M13_N"/>
    <property type="match status" value="1"/>
</dbReference>
<dbReference type="PANTHER" id="PTHR11733">
    <property type="entry name" value="ZINC METALLOPROTEASE FAMILY M13 NEPRILYSIN-RELATED"/>
    <property type="match status" value="1"/>
</dbReference>
<dbReference type="GO" id="GO:0004222">
    <property type="term" value="F:metalloendopeptidase activity"/>
    <property type="evidence" value="ECO:0007669"/>
    <property type="project" value="InterPro"/>
</dbReference>
<evidence type="ECO:0000259" key="8">
    <source>
        <dbReference type="Pfam" id="PF01431"/>
    </source>
</evidence>
<keyword evidence="3" id="KW-0645">Protease</keyword>
<dbReference type="InterPro" id="IPR008753">
    <property type="entry name" value="Peptidase_M13_N"/>
</dbReference>
<dbReference type="Gene3D" id="3.40.390.10">
    <property type="entry name" value="Collagenase (Catalytic Domain)"/>
    <property type="match status" value="1"/>
</dbReference>
<comment type="similarity">
    <text evidence="2">Belongs to the peptidase M13 family.</text>
</comment>
<dbReference type="GO" id="GO:0005886">
    <property type="term" value="C:plasma membrane"/>
    <property type="evidence" value="ECO:0007669"/>
    <property type="project" value="TreeGrafter"/>
</dbReference>
<evidence type="ECO:0000256" key="2">
    <source>
        <dbReference type="ARBA" id="ARBA00007357"/>
    </source>
</evidence>
<comment type="cofactor">
    <cofactor evidence="1">
        <name>Zn(2+)</name>
        <dbReference type="ChEBI" id="CHEBI:29105"/>
    </cofactor>
</comment>
<keyword evidence="4" id="KW-0479">Metal-binding</keyword>
<dbReference type="Pfam" id="PF01431">
    <property type="entry name" value="Peptidase_M13"/>
    <property type="match status" value="1"/>
</dbReference>
<dbReference type="PRINTS" id="PR00786">
    <property type="entry name" value="NEPRILYSIN"/>
</dbReference>
<evidence type="ECO:0000256" key="7">
    <source>
        <dbReference type="ARBA" id="ARBA00023049"/>
    </source>
</evidence>
<accession>A0A417ZBT2</accession>
<keyword evidence="6" id="KW-0862">Zinc</keyword>
<dbReference type="GO" id="GO:0016485">
    <property type="term" value="P:protein processing"/>
    <property type="evidence" value="ECO:0007669"/>
    <property type="project" value="TreeGrafter"/>
</dbReference>
<dbReference type="EMBL" id="QWLM01000001">
    <property type="protein sequence ID" value="RHW48126.1"/>
    <property type="molecule type" value="Genomic_DNA"/>
</dbReference>
<proteinExistence type="inferred from homology"/>
<feature type="domain" description="Peptidase M13 C-terminal" evidence="8">
    <location>
        <begin position="456"/>
        <end position="657"/>
    </location>
</feature>
<dbReference type="AlphaFoldDB" id="A0A417ZBT2"/>
<dbReference type="PROSITE" id="PS51885">
    <property type="entry name" value="NEPRILYSIN"/>
    <property type="match status" value="1"/>
</dbReference>
<dbReference type="PANTHER" id="PTHR11733:SF167">
    <property type="entry name" value="FI17812P1-RELATED"/>
    <property type="match status" value="1"/>
</dbReference>
<evidence type="ECO:0000256" key="6">
    <source>
        <dbReference type="ARBA" id="ARBA00022833"/>
    </source>
</evidence>
<feature type="domain" description="Peptidase M13 N-terminal" evidence="9">
    <location>
        <begin position="20"/>
        <end position="404"/>
    </location>
</feature>
<gene>
    <name evidence="10" type="ORF">D1832_01480</name>
</gene>
<evidence type="ECO:0000313" key="11">
    <source>
        <dbReference type="Proteomes" id="UP000285376"/>
    </source>
</evidence>
<dbReference type="CDD" id="cd08662">
    <property type="entry name" value="M13"/>
    <property type="match status" value="1"/>
</dbReference>
<dbReference type="Gene3D" id="1.10.1380.10">
    <property type="entry name" value="Neutral endopeptidase , domain2"/>
    <property type="match status" value="1"/>
</dbReference>
<protein>
    <submittedName>
        <fullName evidence="10">Peptidase M13</fullName>
    </submittedName>
</protein>
<organism evidence="10 11">
    <name type="scientific">Dermacoccus abyssi</name>
    <dbReference type="NCBI Taxonomy" id="322596"/>
    <lineage>
        <taxon>Bacteria</taxon>
        <taxon>Bacillati</taxon>
        <taxon>Actinomycetota</taxon>
        <taxon>Actinomycetes</taxon>
        <taxon>Micrococcales</taxon>
        <taxon>Dermacoccaceae</taxon>
        <taxon>Dermacoccus</taxon>
    </lineage>
</organism>
<dbReference type="RefSeq" id="WP_118912287.1">
    <property type="nucleotide sequence ID" value="NZ_CBCRVH010000001.1"/>
</dbReference>
<dbReference type="GO" id="GO:0046872">
    <property type="term" value="F:metal ion binding"/>
    <property type="evidence" value="ECO:0007669"/>
    <property type="project" value="UniProtKB-KW"/>
</dbReference>
<dbReference type="InterPro" id="IPR024079">
    <property type="entry name" value="MetalloPept_cat_dom_sf"/>
</dbReference>
<evidence type="ECO:0000256" key="5">
    <source>
        <dbReference type="ARBA" id="ARBA00022801"/>
    </source>
</evidence>
<evidence type="ECO:0000256" key="1">
    <source>
        <dbReference type="ARBA" id="ARBA00001947"/>
    </source>
</evidence>
<evidence type="ECO:0000256" key="3">
    <source>
        <dbReference type="ARBA" id="ARBA00022670"/>
    </source>
</evidence>
<dbReference type="SUPFAM" id="SSF55486">
    <property type="entry name" value="Metalloproteases ('zincins'), catalytic domain"/>
    <property type="match status" value="1"/>
</dbReference>
<dbReference type="InterPro" id="IPR000718">
    <property type="entry name" value="Peptidase_M13"/>
</dbReference>
<evidence type="ECO:0000256" key="4">
    <source>
        <dbReference type="ARBA" id="ARBA00022723"/>
    </source>
</evidence>
<dbReference type="InterPro" id="IPR018497">
    <property type="entry name" value="Peptidase_M13_C"/>
</dbReference>
<dbReference type="Proteomes" id="UP000285376">
    <property type="component" value="Unassembled WGS sequence"/>
</dbReference>
<evidence type="ECO:0000259" key="9">
    <source>
        <dbReference type="Pfam" id="PF05649"/>
    </source>
</evidence>
<reference evidence="10 11" key="1">
    <citation type="submission" date="2018-08" db="EMBL/GenBank/DDBJ databases">
        <title>Whole genome sequence analysis of Dermacoccus abyssi bacteria isolated from Deep Mariana trench Micromonospora spp reveals genes involved in the environmental adaptation and production of secondary metabolites.</title>
        <authorList>
            <person name="Abdel-Mageed W.M."/>
            <person name="Lehri B."/>
            <person name="Nouioui I."/>
            <person name="Goodfellow I."/>
            <person name="Jaspars M."/>
            <person name="Karlyshev A."/>
        </authorList>
    </citation>
    <scope>NUCLEOTIDE SEQUENCE [LARGE SCALE GENOMIC DNA]</scope>
    <source>
        <strain evidence="10 11">MT1.1</strain>
    </source>
</reference>
<dbReference type="InterPro" id="IPR042089">
    <property type="entry name" value="Peptidase_M13_dom_2"/>
</dbReference>
<sequence>MTSKINSGLDVTSFDPDVRPQDDLFAHVNNTWVANHPIPEDKSRYGAFDMLREASEKAMRDIIEEAAGKAEAAENDGTDAGPATQKVGDLYRSFMDTERIATLGTSPILEDLAVIAGLTDKRDLLMLLGHLERYGMGGLFGFYVSADAKNSDEYIVYLGQSGLGLPDEAYYREEQYAEIRDKYTAHMERLLTLVGVENADEVAPRVYELEKALAKHHWDNVSTRDAVKSYNRYSLEELRDLFGAFDIDAWLEGQVVPDGAFANVVVGQPSYFEALGELFAERDVEDWKAWMTWHLVTSFASYLTDDIVEERFDFAGRALSGTPQLRERWKRGVGLVEGVLGEEAGKLYVERHFPPKAKERMVELVDNLVEAFRRSFRESAWMSEETQAKALEKLDRFTPKIGYPDKWRDFSELQILADDLVGNVKRSASFETDYQLAKIGGPIDRTEWLMSPQTVNAYYHPMMNEVVFPAAILQPPFFDVDADDAVNYGGIGAVIGHELGHGFDDQGSRFNGDGELVDWWTEGDRERFDALAKKLIEQFSQYETRDAPGVKINGGLTVGENIGDLGGLTIGYKAYTIACEEAPAPVLEGFTGAQRFFLGWAQVWSGVAREAEAKRLLAIDPHSPMDVRANAARNLTEFVEAFDVKPGDGMWIDEDERVRIF</sequence>
<keyword evidence="7" id="KW-0482">Metalloprotease</keyword>
<comment type="caution">
    <text evidence="10">The sequence shown here is derived from an EMBL/GenBank/DDBJ whole genome shotgun (WGS) entry which is preliminary data.</text>
</comment>
<evidence type="ECO:0000313" key="10">
    <source>
        <dbReference type="EMBL" id="RHW48126.1"/>
    </source>
</evidence>